<evidence type="ECO:0000313" key="1">
    <source>
        <dbReference type="EMBL" id="GGO86685.1"/>
    </source>
</evidence>
<gene>
    <name evidence="1" type="ORF">GCM10011584_09590</name>
</gene>
<comment type="caution">
    <text evidence="1">The sequence shown here is derived from an EMBL/GenBank/DDBJ whole genome shotgun (WGS) entry which is preliminary data.</text>
</comment>
<dbReference type="Proteomes" id="UP000655410">
    <property type="component" value="Unassembled WGS sequence"/>
</dbReference>
<keyword evidence="2" id="KW-1185">Reference proteome</keyword>
<sequence>MSAFTVRQAKAWDNDVIPVLERHGIPRLPTSHGWTLTWADEVRPGRGHSLDATFCDGEQYAQVLMDVYGYPNISIALLTWVHADSDDDELACEDCDEGEPS</sequence>
<name>A0ABQ2N9H5_9ACTN</name>
<protein>
    <submittedName>
        <fullName evidence="1">Uncharacterized protein</fullName>
    </submittedName>
</protein>
<reference evidence="2" key="1">
    <citation type="journal article" date="2019" name="Int. J. Syst. Evol. Microbiol.">
        <title>The Global Catalogue of Microorganisms (GCM) 10K type strain sequencing project: providing services to taxonomists for standard genome sequencing and annotation.</title>
        <authorList>
            <consortium name="The Broad Institute Genomics Platform"/>
            <consortium name="The Broad Institute Genome Sequencing Center for Infectious Disease"/>
            <person name="Wu L."/>
            <person name="Ma J."/>
        </authorList>
    </citation>
    <scope>NUCLEOTIDE SEQUENCE [LARGE SCALE GENOMIC DNA]</scope>
    <source>
        <strain evidence="2">CGMCC 4.7371</strain>
    </source>
</reference>
<dbReference type="RefSeq" id="WP_188782793.1">
    <property type="nucleotide sequence ID" value="NZ_BMNI01000001.1"/>
</dbReference>
<accession>A0ABQ2N9H5</accession>
<dbReference type="EMBL" id="BMNI01000001">
    <property type="protein sequence ID" value="GGO86685.1"/>
    <property type="molecule type" value="Genomic_DNA"/>
</dbReference>
<organism evidence="1 2">
    <name type="scientific">Nocardioides phosphati</name>
    <dbReference type="NCBI Taxonomy" id="1867775"/>
    <lineage>
        <taxon>Bacteria</taxon>
        <taxon>Bacillati</taxon>
        <taxon>Actinomycetota</taxon>
        <taxon>Actinomycetes</taxon>
        <taxon>Propionibacteriales</taxon>
        <taxon>Nocardioidaceae</taxon>
        <taxon>Nocardioides</taxon>
    </lineage>
</organism>
<evidence type="ECO:0000313" key="2">
    <source>
        <dbReference type="Proteomes" id="UP000655410"/>
    </source>
</evidence>
<proteinExistence type="predicted"/>